<proteinExistence type="predicted"/>
<name>A0ABQ2XDR7_9BURK</name>
<accession>A0ABQ2XDR7</accession>
<keyword evidence="2" id="KW-1185">Reference proteome</keyword>
<organism evidence="1 2">
    <name type="scientific">Undibacterium macrobrachii</name>
    <dbReference type="NCBI Taxonomy" id="1119058"/>
    <lineage>
        <taxon>Bacteria</taxon>
        <taxon>Pseudomonadati</taxon>
        <taxon>Pseudomonadota</taxon>
        <taxon>Betaproteobacteria</taxon>
        <taxon>Burkholderiales</taxon>
        <taxon>Oxalobacteraceae</taxon>
        <taxon>Undibacterium</taxon>
    </lineage>
</organism>
<evidence type="ECO:0000313" key="1">
    <source>
        <dbReference type="EMBL" id="GGX09699.1"/>
    </source>
</evidence>
<protein>
    <submittedName>
        <fullName evidence="1">Uncharacterized protein</fullName>
    </submittedName>
</protein>
<gene>
    <name evidence="1" type="ORF">GCM10011282_14910</name>
</gene>
<comment type="caution">
    <text evidence="1">The sequence shown here is derived from an EMBL/GenBank/DDBJ whole genome shotgun (WGS) entry which is preliminary data.</text>
</comment>
<dbReference type="Proteomes" id="UP000620127">
    <property type="component" value="Unassembled WGS sequence"/>
</dbReference>
<dbReference type="RefSeq" id="WP_189345418.1">
    <property type="nucleotide sequence ID" value="NZ_BMYT01000002.1"/>
</dbReference>
<dbReference type="EMBL" id="BMYT01000002">
    <property type="protein sequence ID" value="GGX09699.1"/>
    <property type="molecule type" value="Genomic_DNA"/>
</dbReference>
<reference evidence="2" key="1">
    <citation type="journal article" date="2019" name="Int. J. Syst. Evol. Microbiol.">
        <title>The Global Catalogue of Microorganisms (GCM) 10K type strain sequencing project: providing services to taxonomists for standard genome sequencing and annotation.</title>
        <authorList>
            <consortium name="The Broad Institute Genomics Platform"/>
            <consortium name="The Broad Institute Genome Sequencing Center for Infectious Disease"/>
            <person name="Wu L."/>
            <person name="Ma J."/>
        </authorList>
    </citation>
    <scope>NUCLEOTIDE SEQUENCE [LARGE SCALE GENOMIC DNA]</scope>
    <source>
        <strain evidence="2">KCTC 23916</strain>
    </source>
</reference>
<evidence type="ECO:0000313" key="2">
    <source>
        <dbReference type="Proteomes" id="UP000620127"/>
    </source>
</evidence>
<sequence>MKFRVATTSGGEVIFEGHSKTDLPIYYGATQETGLWRICIPKFEDFLVSELANLSFGSSIEEFVFGLEIAELEEWGRWFKDTRDFMSFRPKTKQLISVGQIEWKDVKDLSIEEQLIKLNTALIVAVERIENAKRKPKDFDCQSFAATIKSILPRCTSEMVAV</sequence>